<dbReference type="Pfam" id="PF04438">
    <property type="entry name" value="zf-HIT"/>
    <property type="match status" value="1"/>
</dbReference>
<dbReference type="Proteomes" id="UP001152798">
    <property type="component" value="Chromosome 5"/>
</dbReference>
<evidence type="ECO:0000313" key="3">
    <source>
        <dbReference type="EMBL" id="CAH1401477.1"/>
    </source>
</evidence>
<dbReference type="PROSITE" id="PS51083">
    <property type="entry name" value="ZF_HIT"/>
    <property type="match status" value="1"/>
</dbReference>
<name>A0A9P0HGS5_NEZVI</name>
<feature type="domain" description="HIT-type" evidence="2">
    <location>
        <begin position="16"/>
        <end position="49"/>
    </location>
</feature>
<organism evidence="3 4">
    <name type="scientific">Nezara viridula</name>
    <name type="common">Southern green stink bug</name>
    <name type="synonym">Cimex viridulus</name>
    <dbReference type="NCBI Taxonomy" id="85310"/>
    <lineage>
        <taxon>Eukaryota</taxon>
        <taxon>Metazoa</taxon>
        <taxon>Ecdysozoa</taxon>
        <taxon>Arthropoda</taxon>
        <taxon>Hexapoda</taxon>
        <taxon>Insecta</taxon>
        <taxon>Pterygota</taxon>
        <taxon>Neoptera</taxon>
        <taxon>Paraneoptera</taxon>
        <taxon>Hemiptera</taxon>
        <taxon>Heteroptera</taxon>
        <taxon>Panheteroptera</taxon>
        <taxon>Pentatomomorpha</taxon>
        <taxon>Pentatomoidea</taxon>
        <taxon>Pentatomidae</taxon>
        <taxon>Pentatominae</taxon>
        <taxon>Nezara</taxon>
    </lineage>
</organism>
<dbReference type="OrthoDB" id="10005492at2759"/>
<keyword evidence="1" id="KW-0479">Metal-binding</keyword>
<gene>
    <name evidence="3" type="ORF">NEZAVI_LOCUS10490</name>
</gene>
<dbReference type="CDD" id="cd23024">
    <property type="entry name" value="zf-HIT_ZNHIT2-3"/>
    <property type="match status" value="1"/>
</dbReference>
<keyword evidence="1" id="KW-0862">Zinc</keyword>
<dbReference type="PANTHER" id="PTHR15555:SF0">
    <property type="entry name" value="ZINC FINGER HIT DOMAIN-CONTAINING PROTEIN 2"/>
    <property type="match status" value="1"/>
</dbReference>
<keyword evidence="4" id="KW-1185">Reference proteome</keyword>
<dbReference type="AlphaFoldDB" id="A0A9P0HGS5"/>
<dbReference type="InterPro" id="IPR039646">
    <property type="entry name" value="ZNHIT2"/>
</dbReference>
<evidence type="ECO:0000256" key="1">
    <source>
        <dbReference type="PROSITE-ProRule" id="PRU00453"/>
    </source>
</evidence>
<proteinExistence type="predicted"/>
<protein>
    <recommendedName>
        <fullName evidence="2">HIT-type domain-containing protein</fullName>
    </recommendedName>
</protein>
<dbReference type="SUPFAM" id="SSF144232">
    <property type="entry name" value="HIT/MYND zinc finger-like"/>
    <property type="match status" value="1"/>
</dbReference>
<dbReference type="Gene3D" id="3.30.60.190">
    <property type="match status" value="1"/>
</dbReference>
<dbReference type="PANTHER" id="PTHR15555">
    <property type="entry name" value="ZINC FINGER HIT DOMAIN CONTAINING PROTEIN 2 PROTEIN FON -RELATED"/>
    <property type="match status" value="1"/>
</dbReference>
<accession>A0A9P0HGS5</accession>
<evidence type="ECO:0000313" key="4">
    <source>
        <dbReference type="Proteomes" id="UP001152798"/>
    </source>
</evidence>
<keyword evidence="1" id="KW-0863">Zinc-finger</keyword>
<dbReference type="InterPro" id="IPR007529">
    <property type="entry name" value="Znf_HIT"/>
</dbReference>
<sequence>MASSLNSVDPDPISLCKLCLMKKAKYVCPRCGTPYCSVNCYKSEDHLDCSEAFYQEWIEGELKGNKVSLDGKKKMMEILNRISNEDVTFDEELDSDDEESLPDLSERLAGIDINDSDKVWGKLSVSEQAAFKELVKTGDISSLIPAWEPWWLQRINKPKLVELDKDFFSEAELKDIKNKCPLHYKKIKLLSEITKIKPSHCVSFDLINILGSYSLTVRYYNGNHFDFPEEAAAIMHKLSKSLTYPQKFVSAEIALDAVGLEALTYNGIEVNEDDVKLMKTDVKRIMGGPSSNNSTYYMLSSLSDMCKLFSNITCSESQAAKGKFSTIFFNPDPDIDLLKKNDCKIVLQRLKYFLSWVLEYGNSS</sequence>
<evidence type="ECO:0000259" key="2">
    <source>
        <dbReference type="PROSITE" id="PS51083"/>
    </source>
</evidence>
<dbReference type="GO" id="GO:0008270">
    <property type="term" value="F:zinc ion binding"/>
    <property type="evidence" value="ECO:0007669"/>
    <property type="project" value="UniProtKB-UniRule"/>
</dbReference>
<dbReference type="EMBL" id="OV725081">
    <property type="protein sequence ID" value="CAH1401477.1"/>
    <property type="molecule type" value="Genomic_DNA"/>
</dbReference>
<reference evidence="3" key="1">
    <citation type="submission" date="2022-01" db="EMBL/GenBank/DDBJ databases">
        <authorList>
            <person name="King R."/>
        </authorList>
    </citation>
    <scope>NUCLEOTIDE SEQUENCE</scope>
</reference>